<dbReference type="OrthoDB" id="10038011at2759"/>
<keyword evidence="6" id="KW-1185">Reference proteome</keyword>
<feature type="compositionally biased region" description="Polar residues" evidence="3">
    <location>
        <begin position="99"/>
        <end position="124"/>
    </location>
</feature>
<protein>
    <recommendedName>
        <fullName evidence="4">KANL2-like probable zinc-finger domain-containing protein</fullName>
    </recommendedName>
</protein>
<dbReference type="KEGG" id="dpx:DAPPUDRAFT_304694"/>
<evidence type="ECO:0000313" key="6">
    <source>
        <dbReference type="Proteomes" id="UP000000305"/>
    </source>
</evidence>
<dbReference type="AlphaFoldDB" id="E9FVU9"/>
<name>E9FVU9_DAPPU</name>
<dbReference type="eggNOG" id="ENOG502QQC5">
    <property type="taxonomic scope" value="Eukaryota"/>
</dbReference>
<feature type="domain" description="KANL2-like probable zinc-finger" evidence="4">
    <location>
        <begin position="18"/>
        <end position="78"/>
    </location>
</feature>
<feature type="compositionally biased region" description="Low complexity" evidence="3">
    <location>
        <begin position="174"/>
        <end position="183"/>
    </location>
</feature>
<dbReference type="GO" id="GO:0005634">
    <property type="term" value="C:nucleus"/>
    <property type="evidence" value="ECO:0000318"/>
    <property type="project" value="GO_Central"/>
</dbReference>
<evidence type="ECO:0000256" key="2">
    <source>
        <dbReference type="ARBA" id="ARBA00023242"/>
    </source>
</evidence>
<evidence type="ECO:0000256" key="3">
    <source>
        <dbReference type="SAM" id="MobiDB-lite"/>
    </source>
</evidence>
<organism evidence="5 6">
    <name type="scientific">Daphnia pulex</name>
    <name type="common">Water flea</name>
    <dbReference type="NCBI Taxonomy" id="6669"/>
    <lineage>
        <taxon>Eukaryota</taxon>
        <taxon>Metazoa</taxon>
        <taxon>Ecdysozoa</taxon>
        <taxon>Arthropoda</taxon>
        <taxon>Crustacea</taxon>
        <taxon>Branchiopoda</taxon>
        <taxon>Diplostraca</taxon>
        <taxon>Cladocera</taxon>
        <taxon>Anomopoda</taxon>
        <taxon>Daphniidae</taxon>
        <taxon>Daphnia</taxon>
    </lineage>
</organism>
<dbReference type="InterPro" id="IPR025927">
    <property type="entry name" value="Znf_KANL2-like"/>
</dbReference>
<feature type="region of interest" description="Disordered" evidence="3">
    <location>
        <begin position="86"/>
        <end position="136"/>
    </location>
</feature>
<keyword evidence="2" id="KW-0539">Nucleus</keyword>
<feature type="compositionally biased region" description="Polar residues" evidence="3">
    <location>
        <begin position="458"/>
        <end position="469"/>
    </location>
</feature>
<dbReference type="InParanoid" id="E9FVU9"/>
<gene>
    <name evidence="5" type="ORF">DAPPUDRAFT_304694</name>
</gene>
<feature type="compositionally biased region" description="Low complexity" evidence="3">
    <location>
        <begin position="473"/>
        <end position="489"/>
    </location>
</feature>
<evidence type="ECO:0000313" key="5">
    <source>
        <dbReference type="EMBL" id="EFX88616.1"/>
    </source>
</evidence>
<proteinExistence type="predicted"/>
<dbReference type="Proteomes" id="UP000000305">
    <property type="component" value="Unassembled WGS sequence"/>
</dbReference>
<feature type="compositionally biased region" description="Basic and acidic residues" evidence="3">
    <location>
        <begin position="755"/>
        <end position="773"/>
    </location>
</feature>
<feature type="compositionally biased region" description="Basic residues" evidence="3">
    <location>
        <begin position="506"/>
        <end position="519"/>
    </location>
</feature>
<comment type="subcellular location">
    <subcellularLocation>
        <location evidence="1">Nucleus</location>
    </subcellularLocation>
</comment>
<dbReference type="PANTHER" id="PTHR16198:SF2">
    <property type="entry name" value="INO80 COMPLEX SUBUNIT D"/>
    <property type="match status" value="1"/>
</dbReference>
<sequence length="773" mass="83784">MFEGKHIHFSPVDQKPLCSFSTKLCRQRRLNGFAFCIRHILEDSSAPFRVCSFVASTGQNKCTNVISMAHPKGLCNTHLQLAGFPAAKRDRRHTKKENGQNYSASSPNEKMSNQSNEPTSSSMELSDGDPYTFSDDTELITKPDQILSEIHQKPSDMSNPPHNSPLVIEPLTPSSTSSSSVDSNTEINVCKSLPAVPPLASNGMKANSRIKSEVKSKSIIISRKKKPIISTVALKPSGGIYPLPAVLQQLDNSINGNKTQYLLPKPIDESDDEESSSFGGGLSQYISAIPLRSTTDAPRAVKLERSKREFRHRYLQFAQTIDAEEKFRGEYQSTVINKLVEAARRFPNETGLLLQGRNPTSSSTGFNPSSLKIFSKRRCSFRRASSGHLTTDSGCPEFCLPCSTLCSRHILYSVDQQLFEFCSARGGSGSTPCGAPVLAIHSGLPYCPAHAVQGDGNGNSSSVSANTPKNVEGSDQMSNNGGNQGSVSSKTNRRKARSRSTSSLGRHSRRLRNRRRAKRIGSSGGSETRIHCIEAADNGMELDVETVDSPENCSPAYPTPAQLIPHTAHPVINPMAASVDHEAEILEDHDLKELLNRLPDEAFQEIFAMTQAAASSSRNGIFVPMPSREEAEELERVLAVAESATMGGVGHPESDLSDLSLIDDHTLALAHDLITLGAGASAQSMIMGNDASVSNHLYLDNLSIPHQTIHPDVYTTEEAFSSSPMLSRRKSLSMIPAGQHASPARGSSPPSLNQHHHDGSFIDDREGSAAHPL</sequence>
<feature type="domain" description="KANL2-like probable zinc-finger" evidence="4">
    <location>
        <begin position="392"/>
        <end position="451"/>
    </location>
</feature>
<dbReference type="STRING" id="6669.E9FVU9"/>
<accession>E9FVU9</accession>
<reference evidence="5 6" key="1">
    <citation type="journal article" date="2011" name="Science">
        <title>The ecoresponsive genome of Daphnia pulex.</title>
        <authorList>
            <person name="Colbourne J.K."/>
            <person name="Pfrender M.E."/>
            <person name="Gilbert D."/>
            <person name="Thomas W.K."/>
            <person name="Tucker A."/>
            <person name="Oakley T.H."/>
            <person name="Tokishita S."/>
            <person name="Aerts A."/>
            <person name="Arnold G.J."/>
            <person name="Basu M.K."/>
            <person name="Bauer D.J."/>
            <person name="Caceres C.E."/>
            <person name="Carmel L."/>
            <person name="Casola C."/>
            <person name="Choi J.H."/>
            <person name="Detter J.C."/>
            <person name="Dong Q."/>
            <person name="Dusheyko S."/>
            <person name="Eads B.D."/>
            <person name="Frohlich T."/>
            <person name="Geiler-Samerotte K.A."/>
            <person name="Gerlach D."/>
            <person name="Hatcher P."/>
            <person name="Jogdeo S."/>
            <person name="Krijgsveld J."/>
            <person name="Kriventseva E.V."/>
            <person name="Kultz D."/>
            <person name="Laforsch C."/>
            <person name="Lindquist E."/>
            <person name="Lopez J."/>
            <person name="Manak J.R."/>
            <person name="Muller J."/>
            <person name="Pangilinan J."/>
            <person name="Patwardhan R.P."/>
            <person name="Pitluck S."/>
            <person name="Pritham E.J."/>
            <person name="Rechtsteiner A."/>
            <person name="Rho M."/>
            <person name="Rogozin I.B."/>
            <person name="Sakarya O."/>
            <person name="Salamov A."/>
            <person name="Schaack S."/>
            <person name="Shapiro H."/>
            <person name="Shiga Y."/>
            <person name="Skalitzky C."/>
            <person name="Smith Z."/>
            <person name="Souvorov A."/>
            <person name="Sung W."/>
            <person name="Tang Z."/>
            <person name="Tsuchiya D."/>
            <person name="Tu H."/>
            <person name="Vos H."/>
            <person name="Wang M."/>
            <person name="Wolf Y.I."/>
            <person name="Yamagata H."/>
            <person name="Yamada T."/>
            <person name="Ye Y."/>
            <person name="Shaw J.R."/>
            <person name="Andrews J."/>
            <person name="Crease T.J."/>
            <person name="Tang H."/>
            <person name="Lucas S.M."/>
            <person name="Robertson H.M."/>
            <person name="Bork P."/>
            <person name="Koonin E.V."/>
            <person name="Zdobnov E.M."/>
            <person name="Grigoriev I.V."/>
            <person name="Lynch M."/>
            <person name="Boore J.L."/>
        </authorList>
    </citation>
    <scope>NUCLEOTIDE SEQUENCE [LARGE SCALE GENOMIC DNA]</scope>
</reference>
<dbReference type="HOGENOM" id="CLU_361801_0_0_1"/>
<dbReference type="Pfam" id="PF13891">
    <property type="entry name" value="zf-C3HC3H_KANSL2"/>
    <property type="match status" value="2"/>
</dbReference>
<evidence type="ECO:0000256" key="1">
    <source>
        <dbReference type="ARBA" id="ARBA00004123"/>
    </source>
</evidence>
<dbReference type="PANTHER" id="PTHR16198">
    <property type="match status" value="1"/>
</dbReference>
<feature type="region of interest" description="Disordered" evidence="3">
    <location>
        <begin position="725"/>
        <end position="773"/>
    </location>
</feature>
<feature type="region of interest" description="Disordered" evidence="3">
    <location>
        <begin position="152"/>
        <end position="183"/>
    </location>
</feature>
<evidence type="ECO:0000259" key="4">
    <source>
        <dbReference type="Pfam" id="PF13891"/>
    </source>
</evidence>
<feature type="region of interest" description="Disordered" evidence="3">
    <location>
        <begin position="455"/>
        <end position="528"/>
    </location>
</feature>
<dbReference type="EMBL" id="GL732525">
    <property type="protein sequence ID" value="EFX88616.1"/>
    <property type="molecule type" value="Genomic_DNA"/>
</dbReference>